<reference evidence="1 2" key="1">
    <citation type="submission" date="2016-01" db="EMBL/GenBank/DDBJ databases">
        <title>Genome Sequences of Twelve Sporeforming Bacillus Species Isolated from Foods.</title>
        <authorList>
            <person name="Berendsen E.M."/>
            <person name="Wells-Bennik M.H."/>
            <person name="Krawcyk A.O."/>
            <person name="De Jong A."/>
            <person name="Holsappel S."/>
            <person name="Eijlander R.T."/>
            <person name="Kuipers O.P."/>
        </authorList>
    </citation>
    <scope>NUCLEOTIDE SEQUENCE [LARGE SCALE GENOMIC DNA]</scope>
    <source>
        <strain evidence="1 2">B4098</strain>
    </source>
</reference>
<proteinExistence type="predicted"/>
<dbReference type="AlphaFoldDB" id="A0A150JYW5"/>
<gene>
    <name evidence="1" type="ORF">B4098_0809</name>
</gene>
<dbReference type="Proteomes" id="UP000075288">
    <property type="component" value="Unassembled WGS sequence"/>
</dbReference>
<dbReference type="PATRIC" id="fig|1398.26.peg.3184"/>
<name>A0A150JYW5_HEYCO</name>
<protein>
    <submittedName>
        <fullName evidence="1">Uncharacterized protein</fullName>
    </submittedName>
</protein>
<accession>A0A150JYW5</accession>
<comment type="caution">
    <text evidence="1">The sequence shown here is derived from an EMBL/GenBank/DDBJ whole genome shotgun (WGS) entry which is preliminary data.</text>
</comment>
<evidence type="ECO:0000313" key="1">
    <source>
        <dbReference type="EMBL" id="KYC62291.1"/>
    </source>
</evidence>
<sequence length="44" mass="4752">MGDCDLHDGAGISGDNRDLEIISSMGILWEVNGQKKRPSTLHGK</sequence>
<dbReference type="EMBL" id="LQYG01000054">
    <property type="protein sequence ID" value="KYC62291.1"/>
    <property type="molecule type" value="Genomic_DNA"/>
</dbReference>
<organism evidence="1 2">
    <name type="scientific">Heyndrickxia coagulans</name>
    <name type="common">Weizmannia coagulans</name>
    <dbReference type="NCBI Taxonomy" id="1398"/>
    <lineage>
        <taxon>Bacteria</taxon>
        <taxon>Bacillati</taxon>
        <taxon>Bacillota</taxon>
        <taxon>Bacilli</taxon>
        <taxon>Bacillales</taxon>
        <taxon>Bacillaceae</taxon>
        <taxon>Heyndrickxia</taxon>
    </lineage>
</organism>
<evidence type="ECO:0000313" key="2">
    <source>
        <dbReference type="Proteomes" id="UP000075288"/>
    </source>
</evidence>